<gene>
    <name evidence="1" type="ORF">Tci_050010</name>
</gene>
<name>A0A6L2MYT9_TANCI</name>
<proteinExistence type="predicted"/>
<accession>A0A6L2MYT9</accession>
<dbReference type="AlphaFoldDB" id="A0A6L2MYT9"/>
<organism evidence="1">
    <name type="scientific">Tanacetum cinerariifolium</name>
    <name type="common">Dalmatian daisy</name>
    <name type="synonym">Chrysanthemum cinerariifolium</name>
    <dbReference type="NCBI Taxonomy" id="118510"/>
    <lineage>
        <taxon>Eukaryota</taxon>
        <taxon>Viridiplantae</taxon>
        <taxon>Streptophyta</taxon>
        <taxon>Embryophyta</taxon>
        <taxon>Tracheophyta</taxon>
        <taxon>Spermatophyta</taxon>
        <taxon>Magnoliopsida</taxon>
        <taxon>eudicotyledons</taxon>
        <taxon>Gunneridae</taxon>
        <taxon>Pentapetalae</taxon>
        <taxon>asterids</taxon>
        <taxon>campanulids</taxon>
        <taxon>Asterales</taxon>
        <taxon>Asteraceae</taxon>
        <taxon>Asteroideae</taxon>
        <taxon>Anthemideae</taxon>
        <taxon>Anthemidinae</taxon>
        <taxon>Tanacetum</taxon>
    </lineage>
</organism>
<reference evidence="1" key="1">
    <citation type="journal article" date="2019" name="Sci. Rep.">
        <title>Draft genome of Tanacetum cinerariifolium, the natural source of mosquito coil.</title>
        <authorList>
            <person name="Yamashiro T."/>
            <person name="Shiraishi A."/>
            <person name="Satake H."/>
            <person name="Nakayama K."/>
        </authorList>
    </citation>
    <scope>NUCLEOTIDE SEQUENCE</scope>
</reference>
<comment type="caution">
    <text evidence="1">The sequence shown here is derived from an EMBL/GenBank/DDBJ whole genome shotgun (WGS) entry which is preliminary data.</text>
</comment>
<evidence type="ECO:0000313" key="1">
    <source>
        <dbReference type="EMBL" id="GEU78032.1"/>
    </source>
</evidence>
<dbReference type="EMBL" id="BKCJ010007591">
    <property type="protein sequence ID" value="GEU78032.1"/>
    <property type="molecule type" value="Genomic_DNA"/>
</dbReference>
<protein>
    <submittedName>
        <fullName evidence="1">Uncharacterized protein</fullName>
    </submittedName>
</protein>
<sequence>MNTLRVVPNELFLLSHAAKQLVPCQHYVVALRMSVLVLMMMLRWIEDDGDNAYVYYLGFKSYGLMMDEINAYVQIDEGKALVKA</sequence>